<dbReference type="EMBL" id="OZ034819">
    <property type="protein sequence ID" value="CAL1397934.1"/>
    <property type="molecule type" value="Genomic_DNA"/>
</dbReference>
<organism evidence="2 3">
    <name type="scientific">Linum trigynum</name>
    <dbReference type="NCBI Taxonomy" id="586398"/>
    <lineage>
        <taxon>Eukaryota</taxon>
        <taxon>Viridiplantae</taxon>
        <taxon>Streptophyta</taxon>
        <taxon>Embryophyta</taxon>
        <taxon>Tracheophyta</taxon>
        <taxon>Spermatophyta</taxon>
        <taxon>Magnoliopsida</taxon>
        <taxon>eudicotyledons</taxon>
        <taxon>Gunneridae</taxon>
        <taxon>Pentapetalae</taxon>
        <taxon>rosids</taxon>
        <taxon>fabids</taxon>
        <taxon>Malpighiales</taxon>
        <taxon>Linaceae</taxon>
        <taxon>Linum</taxon>
    </lineage>
</organism>
<evidence type="ECO:0000313" key="2">
    <source>
        <dbReference type="EMBL" id="CAL1397934.1"/>
    </source>
</evidence>
<feature type="region of interest" description="Disordered" evidence="1">
    <location>
        <begin position="64"/>
        <end position="90"/>
    </location>
</feature>
<evidence type="ECO:0000313" key="3">
    <source>
        <dbReference type="Proteomes" id="UP001497516"/>
    </source>
</evidence>
<keyword evidence="3" id="KW-1185">Reference proteome</keyword>
<proteinExistence type="predicted"/>
<name>A0AAV2FI11_9ROSI</name>
<sequence length="90" mass="9691">MGDLYPLDFDGVLCDSCGESSLSAVKAAKVRWPDLFTGVDSTTEDWIVAQMYTVIRLPCICPTRPTTGSSSSRVVNPRVDPDPVELVGKG</sequence>
<protein>
    <submittedName>
        <fullName evidence="2">Uncharacterized protein</fullName>
    </submittedName>
</protein>
<dbReference type="Proteomes" id="UP001497516">
    <property type="component" value="Chromosome 6"/>
</dbReference>
<feature type="compositionally biased region" description="Low complexity" evidence="1">
    <location>
        <begin position="69"/>
        <end position="78"/>
    </location>
</feature>
<gene>
    <name evidence="2" type="ORF">LTRI10_LOCUS38199</name>
</gene>
<accession>A0AAV2FI11</accession>
<evidence type="ECO:0000256" key="1">
    <source>
        <dbReference type="SAM" id="MobiDB-lite"/>
    </source>
</evidence>
<reference evidence="2 3" key="1">
    <citation type="submission" date="2024-04" db="EMBL/GenBank/DDBJ databases">
        <authorList>
            <person name="Fracassetti M."/>
        </authorList>
    </citation>
    <scope>NUCLEOTIDE SEQUENCE [LARGE SCALE GENOMIC DNA]</scope>
</reference>
<dbReference type="AlphaFoldDB" id="A0AAV2FI11"/>